<accession>A0A4P9WR65</accession>
<dbReference type="GO" id="GO:0008097">
    <property type="term" value="F:5S rRNA binding"/>
    <property type="evidence" value="ECO:0007669"/>
    <property type="project" value="TreeGrafter"/>
</dbReference>
<feature type="region of interest" description="Disordered" evidence="7">
    <location>
        <begin position="1"/>
        <end position="96"/>
    </location>
</feature>
<evidence type="ECO:0000256" key="2">
    <source>
        <dbReference type="ARBA" id="ARBA00004642"/>
    </source>
</evidence>
<organism evidence="8 9">
    <name type="scientific">Caulochytrium protostelioides</name>
    <dbReference type="NCBI Taxonomy" id="1555241"/>
    <lineage>
        <taxon>Eukaryota</taxon>
        <taxon>Fungi</taxon>
        <taxon>Fungi incertae sedis</taxon>
        <taxon>Chytridiomycota</taxon>
        <taxon>Chytridiomycota incertae sedis</taxon>
        <taxon>Chytridiomycetes</taxon>
        <taxon>Caulochytriales</taxon>
        <taxon>Caulochytriaceae</taxon>
        <taxon>Caulochytrium</taxon>
    </lineage>
</organism>
<dbReference type="PANTHER" id="PTHR14211:SF7">
    <property type="entry name" value="RIBOSOME BIOGENESIS PROTEIN NOP53"/>
    <property type="match status" value="1"/>
</dbReference>
<reference evidence="9" key="1">
    <citation type="journal article" date="2018" name="Nat. Microbiol.">
        <title>Leveraging single-cell genomics to expand the fungal tree of life.</title>
        <authorList>
            <person name="Ahrendt S.R."/>
            <person name="Quandt C.A."/>
            <person name="Ciobanu D."/>
            <person name="Clum A."/>
            <person name="Salamov A."/>
            <person name="Andreopoulos B."/>
            <person name="Cheng J.F."/>
            <person name="Woyke T."/>
            <person name="Pelin A."/>
            <person name="Henrissat B."/>
            <person name="Reynolds N.K."/>
            <person name="Benny G.L."/>
            <person name="Smith M.E."/>
            <person name="James T.Y."/>
            <person name="Grigoriev I.V."/>
        </authorList>
    </citation>
    <scope>NUCLEOTIDE SEQUENCE [LARGE SCALE GENOMIC DNA]</scope>
    <source>
        <strain evidence="9">ATCC 52028</strain>
    </source>
</reference>
<dbReference type="InterPro" id="IPR011687">
    <property type="entry name" value="Nop53/GLTSCR2"/>
</dbReference>
<keyword evidence="6" id="KW-0539">Nucleus</keyword>
<dbReference type="GO" id="GO:0000027">
    <property type="term" value="P:ribosomal large subunit assembly"/>
    <property type="evidence" value="ECO:0007669"/>
    <property type="project" value="TreeGrafter"/>
</dbReference>
<comment type="subcellular location">
    <subcellularLocation>
        <location evidence="1">Nucleus</location>
        <location evidence="1">Nucleolus</location>
    </subcellularLocation>
    <subcellularLocation>
        <location evidence="2">Nucleus</location>
        <location evidence="2">Nucleoplasm</location>
    </subcellularLocation>
</comment>
<evidence type="ECO:0000256" key="1">
    <source>
        <dbReference type="ARBA" id="ARBA00004604"/>
    </source>
</evidence>
<dbReference type="Proteomes" id="UP000268535">
    <property type="component" value="Unassembled WGS sequence"/>
</dbReference>
<protein>
    <recommendedName>
        <fullName evidence="4">Ribosome biogenesis protein NOP53</fullName>
    </recommendedName>
</protein>
<evidence type="ECO:0000256" key="6">
    <source>
        <dbReference type="ARBA" id="ARBA00023242"/>
    </source>
</evidence>
<feature type="compositionally biased region" description="Acidic residues" evidence="7">
    <location>
        <begin position="28"/>
        <end position="43"/>
    </location>
</feature>
<evidence type="ECO:0000313" key="8">
    <source>
        <dbReference type="EMBL" id="RKO94905.1"/>
    </source>
</evidence>
<sequence>MSRVRSHASLAPRGGHPPARNPPRVVVDDDAVVVDVDAPDVDAVDVGAESRARGGPLPKRASGRQNTKRAWRKNEGAEDVTSEWLASKEAEPQGPAYAERSDAEIFVVDTAPLASAAEAEKKPNFLDQILANDSAVTAVGRRATENNLKQGILPVSAVRVEGAKHLASKAELHKIEQRVKRAKKMTEAEKKGIEKARIARLHAHKKEVKSAKAACPSYDLWGTPKTHTA</sequence>
<dbReference type="AlphaFoldDB" id="A0A4P9WR65"/>
<evidence type="ECO:0000256" key="4">
    <source>
        <dbReference type="ARBA" id="ARBA00018339"/>
    </source>
</evidence>
<dbReference type="PANTHER" id="PTHR14211">
    <property type="entry name" value="GLIOMA SUPPRESSOR CANDIDATE REGION GENE 2"/>
    <property type="match status" value="1"/>
</dbReference>
<evidence type="ECO:0000256" key="3">
    <source>
        <dbReference type="ARBA" id="ARBA00008838"/>
    </source>
</evidence>
<gene>
    <name evidence="8" type="ORF">CAUPRSCDRAFT_13266</name>
</gene>
<feature type="non-terminal residue" evidence="8">
    <location>
        <position position="229"/>
    </location>
</feature>
<dbReference type="Pfam" id="PF07767">
    <property type="entry name" value="Nop53"/>
    <property type="match status" value="1"/>
</dbReference>
<name>A0A4P9WR65_9FUNG</name>
<dbReference type="GO" id="GO:0005654">
    <property type="term" value="C:nucleoplasm"/>
    <property type="evidence" value="ECO:0007669"/>
    <property type="project" value="UniProtKB-SubCell"/>
</dbReference>
<keyword evidence="5" id="KW-0690">Ribosome biogenesis</keyword>
<proteinExistence type="inferred from homology"/>
<evidence type="ECO:0000256" key="7">
    <source>
        <dbReference type="SAM" id="MobiDB-lite"/>
    </source>
</evidence>
<evidence type="ECO:0000313" key="9">
    <source>
        <dbReference type="Proteomes" id="UP000268535"/>
    </source>
</evidence>
<dbReference type="GO" id="GO:0005730">
    <property type="term" value="C:nucleolus"/>
    <property type="evidence" value="ECO:0007669"/>
    <property type="project" value="UniProtKB-SubCell"/>
</dbReference>
<dbReference type="EMBL" id="ML014009">
    <property type="protein sequence ID" value="RKO94905.1"/>
    <property type="molecule type" value="Genomic_DNA"/>
</dbReference>
<evidence type="ECO:0000256" key="5">
    <source>
        <dbReference type="ARBA" id="ARBA00022517"/>
    </source>
</evidence>
<comment type="similarity">
    <text evidence="3">Belongs to the NOP53 family.</text>
</comment>
<dbReference type="GO" id="GO:0006364">
    <property type="term" value="P:rRNA processing"/>
    <property type="evidence" value="ECO:0007669"/>
    <property type="project" value="TreeGrafter"/>
</dbReference>